<name>A0A4Z0YB23_9FIRM</name>
<dbReference type="SUPFAM" id="SSF53335">
    <property type="entry name" value="S-adenosyl-L-methionine-dependent methyltransferases"/>
    <property type="match status" value="1"/>
</dbReference>
<dbReference type="InterPro" id="IPR029063">
    <property type="entry name" value="SAM-dependent_MTases_sf"/>
</dbReference>
<dbReference type="PANTHER" id="PTHR38451">
    <property type="entry name" value="TRNA (ADENINE(22)-N(1))-METHYLTRANSFERASE"/>
    <property type="match status" value="1"/>
</dbReference>
<dbReference type="Gene3D" id="3.40.50.150">
    <property type="entry name" value="Vaccinia Virus protein VP39"/>
    <property type="match status" value="1"/>
</dbReference>
<evidence type="ECO:0000313" key="1">
    <source>
        <dbReference type="EMBL" id="TGJ76170.1"/>
    </source>
</evidence>
<dbReference type="PANTHER" id="PTHR38451:SF1">
    <property type="entry name" value="TRNA (ADENINE(22)-N(1))-METHYLTRANSFERASE"/>
    <property type="match status" value="1"/>
</dbReference>
<gene>
    <name evidence="1" type="primary">trmK</name>
    <name evidence="1" type="ORF">CAGA_16310</name>
</gene>
<keyword evidence="1" id="KW-0808">Transferase</keyword>
<dbReference type="InterPro" id="IPR006901">
    <property type="entry name" value="TrmK"/>
</dbReference>
<dbReference type="Proteomes" id="UP000297714">
    <property type="component" value="Unassembled WGS sequence"/>
</dbReference>
<dbReference type="PIRSF" id="PIRSF018637">
    <property type="entry name" value="TrmK"/>
    <property type="match status" value="1"/>
</dbReference>
<keyword evidence="1" id="KW-0489">Methyltransferase</keyword>
<dbReference type="Pfam" id="PF12847">
    <property type="entry name" value="Methyltransf_18"/>
    <property type="match status" value="1"/>
</dbReference>
<dbReference type="AlphaFoldDB" id="A0A4Z0YB23"/>
<accession>A0A4Z0YB23</accession>
<proteinExistence type="predicted"/>
<comment type="caution">
    <text evidence="1">The sequence shown here is derived from an EMBL/GenBank/DDBJ whole genome shotgun (WGS) entry which is preliminary data.</text>
</comment>
<organism evidence="1 2">
    <name type="scientific">Caproiciproducens galactitolivorans</name>
    <dbReference type="NCBI Taxonomy" id="642589"/>
    <lineage>
        <taxon>Bacteria</taxon>
        <taxon>Bacillati</taxon>
        <taxon>Bacillota</taxon>
        <taxon>Clostridia</taxon>
        <taxon>Eubacteriales</taxon>
        <taxon>Acutalibacteraceae</taxon>
        <taxon>Caproiciproducens</taxon>
    </lineage>
</organism>
<keyword evidence="2" id="KW-1185">Reference proteome</keyword>
<dbReference type="EC" id="2.1.1.217" evidence="1"/>
<dbReference type="GO" id="GO:0160105">
    <property type="term" value="F:tRNA (adenine(22)-N1)-methyltransferase activity"/>
    <property type="evidence" value="ECO:0007669"/>
    <property type="project" value="UniProtKB-EC"/>
</dbReference>
<dbReference type="RefSeq" id="WP_243112990.1">
    <property type="nucleotide sequence ID" value="NZ_JAJUFJ010000013.1"/>
</dbReference>
<dbReference type="GO" id="GO:0032259">
    <property type="term" value="P:methylation"/>
    <property type="evidence" value="ECO:0007669"/>
    <property type="project" value="UniProtKB-KW"/>
</dbReference>
<sequence>MGLHPLFTLGGRLQLCASMVRDQTALADVGTDHAYLPIWLAKQGRISKAVASDVRPGPLQTARVNIIRYRVQDIVTTRLSDGLKAILPNEAEDIVMAGMGGELIKQILSAAPWVKEGQRRLILQPMTSILPLRCFLSEQGFAILREQAVMEENHVYTVILAQYQPQEVATGELYPYIGKLDAKTADNREYMYRLVAGLEKKTRGLCLSGKNKDADELIEIIRQIREIADKGEQQ</sequence>
<reference evidence="1 2" key="1">
    <citation type="submission" date="2019-04" db="EMBL/GenBank/DDBJ databases">
        <authorList>
            <person name="Poehlein A."/>
            <person name="Bengelsdorf F.R."/>
            <person name="Duerre P."/>
            <person name="Daniel R."/>
        </authorList>
    </citation>
    <scope>NUCLEOTIDE SEQUENCE [LARGE SCALE GENOMIC DNA]</scope>
    <source>
        <strain evidence="1 2">BS-1</strain>
    </source>
</reference>
<evidence type="ECO:0000313" key="2">
    <source>
        <dbReference type="Proteomes" id="UP000297714"/>
    </source>
</evidence>
<dbReference type="EMBL" id="SRMQ01000007">
    <property type="protein sequence ID" value="TGJ76170.1"/>
    <property type="molecule type" value="Genomic_DNA"/>
</dbReference>
<protein>
    <submittedName>
        <fullName evidence="1">tRNA (Adenine(22)-N(1))-methyltransferase</fullName>
        <ecNumber evidence="1">2.1.1.217</ecNumber>
    </submittedName>
</protein>